<dbReference type="AlphaFoldDB" id="K0Q0D2"/>
<organism evidence="1 2">
    <name type="scientific">Rhizobium mesoamericanum STM3625</name>
    <dbReference type="NCBI Taxonomy" id="1211777"/>
    <lineage>
        <taxon>Bacteria</taxon>
        <taxon>Pseudomonadati</taxon>
        <taxon>Pseudomonadota</taxon>
        <taxon>Alphaproteobacteria</taxon>
        <taxon>Hyphomicrobiales</taxon>
        <taxon>Rhizobiaceae</taxon>
        <taxon>Rhizobium/Agrobacterium group</taxon>
        <taxon>Rhizobium</taxon>
    </lineage>
</organism>
<protein>
    <submittedName>
        <fullName evidence="1">Uncharacterized protein</fullName>
    </submittedName>
</protein>
<dbReference type="EMBL" id="CANI01000029">
    <property type="protein sequence ID" value="CCM77357.1"/>
    <property type="molecule type" value="Genomic_DNA"/>
</dbReference>
<evidence type="ECO:0000313" key="1">
    <source>
        <dbReference type="EMBL" id="CCM77357.1"/>
    </source>
</evidence>
<reference evidence="1 2" key="1">
    <citation type="journal article" date="2013" name="Genome Announc.">
        <title>Draft Genome Sequence of Rhizobium mesoamericanum STM3625, a Nitrogen-Fixing Symbiont of Mimosa pudica Isolated in French Guiana (South America).</title>
        <authorList>
            <person name="Moulin L."/>
            <person name="Mornico D."/>
            <person name="Melkonian R."/>
            <person name="Klonowska A."/>
        </authorList>
    </citation>
    <scope>NUCLEOTIDE SEQUENCE [LARGE SCALE GENOMIC DNA]</scope>
    <source>
        <strain evidence="1 2">STM3625</strain>
    </source>
</reference>
<name>K0Q0D2_9HYPH</name>
<evidence type="ECO:0000313" key="2">
    <source>
        <dbReference type="Proteomes" id="UP000009319"/>
    </source>
</evidence>
<sequence>MSVMRLQIQVLGDLRNWDDSAHLCVPEQFDSVRFFLRIVGEYFFGPFEGRLSPLLLVENDGIEEMGQIVGIGEMPWLGLHEFAKHIKIVDAA</sequence>
<dbReference type="HOGENOM" id="CLU_2411143_0_0_5"/>
<proteinExistence type="predicted"/>
<accession>K0Q0D2</accession>
<gene>
    <name evidence="1" type="ORF">BN77_0297</name>
</gene>
<dbReference type="Proteomes" id="UP000009319">
    <property type="component" value="Unassembled WGS sequence"/>
</dbReference>
<keyword evidence="2" id="KW-1185">Reference proteome</keyword>
<comment type="caution">
    <text evidence="1">The sequence shown here is derived from an EMBL/GenBank/DDBJ whole genome shotgun (WGS) entry which is preliminary data.</text>
</comment>